<comment type="subcellular location">
    <subcellularLocation>
        <location evidence="1">Cell membrane</location>
        <topology evidence="1">Multi-pass membrane protein</topology>
    </subcellularLocation>
</comment>
<evidence type="ECO:0000256" key="4">
    <source>
        <dbReference type="ARBA" id="ARBA00022989"/>
    </source>
</evidence>
<dbReference type="InterPro" id="IPR000620">
    <property type="entry name" value="EamA_dom"/>
</dbReference>
<evidence type="ECO:0000313" key="9">
    <source>
        <dbReference type="Proteomes" id="UP000614058"/>
    </source>
</evidence>
<dbReference type="PANTHER" id="PTHR32322">
    <property type="entry name" value="INNER MEMBRANE TRANSPORTER"/>
    <property type="match status" value="1"/>
</dbReference>
<feature type="domain" description="EamA" evidence="7">
    <location>
        <begin position="3"/>
        <end position="130"/>
    </location>
</feature>
<feature type="transmembrane region" description="Helical" evidence="6">
    <location>
        <begin position="31"/>
        <end position="49"/>
    </location>
</feature>
<protein>
    <submittedName>
        <fullName evidence="8">DMT family transporter</fullName>
    </submittedName>
</protein>
<dbReference type="SUPFAM" id="SSF103481">
    <property type="entry name" value="Multidrug resistance efflux transporter EmrE"/>
    <property type="match status" value="2"/>
</dbReference>
<evidence type="ECO:0000313" key="8">
    <source>
        <dbReference type="EMBL" id="MBK0395370.1"/>
    </source>
</evidence>
<keyword evidence="5 6" id="KW-0472">Membrane</keyword>
<reference evidence="8 9" key="1">
    <citation type="journal article" date="2021" name="Pathogens">
        <title>Isolation and Characterization of Kingella bonacorsii sp. nov., A Novel Kingella Species Detected in a Stable Periodontitis Subject.</title>
        <authorList>
            <person name="Antezack A."/>
            <person name="Boxberger M."/>
            <person name="Rolland C."/>
            <person name="Monnet-Corti V."/>
            <person name="La Scola B."/>
        </authorList>
    </citation>
    <scope>NUCLEOTIDE SEQUENCE [LARGE SCALE GENOMIC DNA]</scope>
    <source>
        <strain evidence="8 9">Marseille-Q4569</strain>
    </source>
</reference>
<keyword evidence="9" id="KW-1185">Reference proteome</keyword>
<sequence length="291" mass="32322">MFYQIAAMMIWSSAFIAAKFAETMLDPILLVQFRLLIVAVILLPIGIPMFRKLPKSAWKPLIWLSFLNYIAVLILQFKGLQYTSASSALTMLGLEPLLVVFIGHFFFDDKARRYHWICGVLAFIGVFTLILGGQHAGKGGEISLLGCAMVLSGGIVFSAILRPTQKFMRQIPASTYTTLSFIIAAPLCLPFTAVLTESWHIAWSWQGILGMAYLSIGCSWLAYWLWNKGMDRVPANLTGLLITLEPVFGILMAVVLLREPISALSWLGIAIVISATVLASMMPRIYNRARK</sequence>
<evidence type="ECO:0000259" key="7">
    <source>
        <dbReference type="Pfam" id="PF00892"/>
    </source>
</evidence>
<organism evidence="8 9">
    <name type="scientific">Kingella bonacorsii</name>
    <dbReference type="NCBI Taxonomy" id="2796361"/>
    <lineage>
        <taxon>Bacteria</taxon>
        <taxon>Pseudomonadati</taxon>
        <taxon>Pseudomonadota</taxon>
        <taxon>Betaproteobacteria</taxon>
        <taxon>Neisseriales</taxon>
        <taxon>Neisseriaceae</taxon>
        <taxon>Kingella</taxon>
    </lineage>
</organism>
<feature type="domain" description="EamA" evidence="7">
    <location>
        <begin position="145"/>
        <end position="280"/>
    </location>
</feature>
<comment type="caution">
    <text evidence="8">The sequence shown here is derived from an EMBL/GenBank/DDBJ whole genome shotgun (WGS) entry which is preliminary data.</text>
</comment>
<dbReference type="InterPro" id="IPR050638">
    <property type="entry name" value="AA-Vitamin_Transporters"/>
</dbReference>
<feature type="transmembrane region" description="Helical" evidence="6">
    <location>
        <begin position="142"/>
        <end position="161"/>
    </location>
</feature>
<dbReference type="Proteomes" id="UP000614058">
    <property type="component" value="Unassembled WGS sequence"/>
</dbReference>
<dbReference type="EMBL" id="JAEHNZ010000001">
    <property type="protein sequence ID" value="MBK0395370.1"/>
    <property type="molecule type" value="Genomic_DNA"/>
</dbReference>
<feature type="transmembrane region" description="Helical" evidence="6">
    <location>
        <begin position="201"/>
        <end position="225"/>
    </location>
</feature>
<evidence type="ECO:0000256" key="6">
    <source>
        <dbReference type="SAM" id="Phobius"/>
    </source>
</evidence>
<feature type="transmembrane region" description="Helical" evidence="6">
    <location>
        <begin position="237"/>
        <end position="257"/>
    </location>
</feature>
<dbReference type="InterPro" id="IPR037185">
    <property type="entry name" value="EmrE-like"/>
</dbReference>
<dbReference type="Gene3D" id="1.10.3730.20">
    <property type="match status" value="2"/>
</dbReference>
<evidence type="ECO:0000256" key="2">
    <source>
        <dbReference type="ARBA" id="ARBA00022475"/>
    </source>
</evidence>
<proteinExistence type="predicted"/>
<keyword evidence="2" id="KW-1003">Cell membrane</keyword>
<feature type="transmembrane region" description="Helical" evidence="6">
    <location>
        <begin position="85"/>
        <end position="107"/>
    </location>
</feature>
<feature type="transmembrane region" description="Helical" evidence="6">
    <location>
        <begin position="61"/>
        <end position="79"/>
    </location>
</feature>
<dbReference type="Pfam" id="PF00892">
    <property type="entry name" value="EamA"/>
    <property type="match status" value="2"/>
</dbReference>
<feature type="transmembrane region" description="Helical" evidence="6">
    <location>
        <begin position="263"/>
        <end position="282"/>
    </location>
</feature>
<evidence type="ECO:0000256" key="1">
    <source>
        <dbReference type="ARBA" id="ARBA00004651"/>
    </source>
</evidence>
<accession>A0ABS1BQ10</accession>
<name>A0ABS1BQ10_9NEIS</name>
<dbReference type="PANTHER" id="PTHR32322:SF18">
    <property type="entry name" value="S-ADENOSYLMETHIONINE_S-ADENOSYLHOMOCYSTEINE TRANSPORTER"/>
    <property type="match status" value="1"/>
</dbReference>
<evidence type="ECO:0000256" key="5">
    <source>
        <dbReference type="ARBA" id="ARBA00023136"/>
    </source>
</evidence>
<feature type="transmembrane region" description="Helical" evidence="6">
    <location>
        <begin position="114"/>
        <end position="136"/>
    </location>
</feature>
<evidence type="ECO:0000256" key="3">
    <source>
        <dbReference type="ARBA" id="ARBA00022692"/>
    </source>
</evidence>
<keyword evidence="3 6" id="KW-0812">Transmembrane</keyword>
<gene>
    <name evidence="8" type="ORF">JDW22_01905</name>
</gene>
<dbReference type="RefSeq" id="WP_200521380.1">
    <property type="nucleotide sequence ID" value="NZ_JAEHNZ010000001.1"/>
</dbReference>
<feature type="transmembrane region" description="Helical" evidence="6">
    <location>
        <begin position="173"/>
        <end position="195"/>
    </location>
</feature>
<keyword evidence="4 6" id="KW-1133">Transmembrane helix</keyword>